<dbReference type="AlphaFoldDB" id="A0A940XCJ1"/>
<comment type="caution">
    <text evidence="4">The sequence shown here is derived from an EMBL/GenBank/DDBJ whole genome shotgun (WGS) entry which is preliminary data.</text>
</comment>
<dbReference type="RefSeq" id="WP_210665314.1">
    <property type="nucleotide sequence ID" value="NZ_JAGFBV010000005.1"/>
</dbReference>
<sequence length="362" mass="41911">MKIAILGTRGIPNNYGGFEQFAEIFAVYLAQKKQDIYVYSAHDHIFQEKTFKSVNIIHKYNPEHKMGTVGQFFYDLNCILDSRNRKFDIILQLGYTSNSIWSFLLPKKAIIITNMDGLEWKRSKYSKKTQKFLQFAEKKAVKSSHFLIADSLGIQKYLKEKYNKEAAYIAYGAAPFLNPREDLLLQYNVKNNNYNLLIARFEPENNIEIILEGVAAAQDHKLILVIGNNDNAFGYYLKKKFGDNQKIRFLGGVYNKEHLDNLRYFSSIYFHGHSVGGTNPSLLEAMAAKALIVAHNNEFNYAILKDNAFYFSNATEVKQLTETVNKDNHKQIVQNNLDTIIQEFNWNKINESYLRLFEKSLQ</sequence>
<dbReference type="GO" id="GO:0009103">
    <property type="term" value="P:lipopolysaccharide biosynthetic process"/>
    <property type="evidence" value="ECO:0007669"/>
    <property type="project" value="TreeGrafter"/>
</dbReference>
<organism evidence="4 5">
    <name type="scientific">Flavobacterium geliluteum</name>
    <dbReference type="NCBI Taxonomy" id="2816120"/>
    <lineage>
        <taxon>Bacteria</taxon>
        <taxon>Pseudomonadati</taxon>
        <taxon>Bacteroidota</taxon>
        <taxon>Flavobacteriia</taxon>
        <taxon>Flavobacteriales</taxon>
        <taxon>Flavobacteriaceae</taxon>
        <taxon>Flavobacterium</taxon>
    </lineage>
</organism>
<keyword evidence="1" id="KW-0808">Transferase</keyword>
<evidence type="ECO:0000313" key="5">
    <source>
        <dbReference type="Proteomes" id="UP000675047"/>
    </source>
</evidence>
<proteinExistence type="predicted"/>
<keyword evidence="5" id="KW-1185">Reference proteome</keyword>
<dbReference type="InterPro" id="IPR001296">
    <property type="entry name" value="Glyco_trans_1"/>
</dbReference>
<dbReference type="EMBL" id="JAGFBV010000005">
    <property type="protein sequence ID" value="MBP4137270.1"/>
    <property type="molecule type" value="Genomic_DNA"/>
</dbReference>
<dbReference type="GO" id="GO:0016757">
    <property type="term" value="F:glycosyltransferase activity"/>
    <property type="evidence" value="ECO:0007669"/>
    <property type="project" value="InterPro"/>
</dbReference>
<dbReference type="Pfam" id="PF00534">
    <property type="entry name" value="Glycos_transf_1"/>
    <property type="match status" value="1"/>
</dbReference>
<gene>
    <name evidence="4" type="ORF">J3495_04145</name>
</gene>
<reference evidence="4 5" key="1">
    <citation type="submission" date="2021-03" db="EMBL/GenBank/DDBJ databases">
        <title>Flavobacterium Flabelliformis Sp. Nov. And Flavobacterium Geliluteum Sp. Nov., Two Novel Multidrug Resistant Psychrophilic Species Isolated From Antarctica.</title>
        <authorList>
            <person name="Kralova S."/>
            <person name="Busse H.J."/>
            <person name="Bezdicek M."/>
            <person name="Nykrynova M."/>
            <person name="Kroupova E."/>
            <person name="Krsek D."/>
            <person name="Sedlacek I."/>
        </authorList>
    </citation>
    <scope>NUCLEOTIDE SEQUENCE [LARGE SCALE GENOMIC DNA]</scope>
    <source>
        <strain evidence="4 5">P7388</strain>
    </source>
</reference>
<feature type="domain" description="Glycosyl transferase family 1" evidence="2">
    <location>
        <begin position="190"/>
        <end position="326"/>
    </location>
</feature>
<accession>A0A940XCJ1</accession>
<dbReference type="Proteomes" id="UP000675047">
    <property type="component" value="Unassembled WGS sequence"/>
</dbReference>
<evidence type="ECO:0000259" key="2">
    <source>
        <dbReference type="Pfam" id="PF00534"/>
    </source>
</evidence>
<evidence type="ECO:0000256" key="1">
    <source>
        <dbReference type="ARBA" id="ARBA00022679"/>
    </source>
</evidence>
<evidence type="ECO:0000259" key="3">
    <source>
        <dbReference type="Pfam" id="PF09314"/>
    </source>
</evidence>
<feature type="domain" description="DUF1972" evidence="3">
    <location>
        <begin position="3"/>
        <end position="173"/>
    </location>
</feature>
<dbReference type="PANTHER" id="PTHR46401:SF2">
    <property type="entry name" value="GLYCOSYLTRANSFERASE WBBK-RELATED"/>
    <property type="match status" value="1"/>
</dbReference>
<dbReference type="SUPFAM" id="SSF53756">
    <property type="entry name" value="UDP-Glycosyltransferase/glycogen phosphorylase"/>
    <property type="match status" value="1"/>
</dbReference>
<dbReference type="PANTHER" id="PTHR46401">
    <property type="entry name" value="GLYCOSYLTRANSFERASE WBBK-RELATED"/>
    <property type="match status" value="1"/>
</dbReference>
<dbReference type="Pfam" id="PF09314">
    <property type="entry name" value="DUF1972"/>
    <property type="match status" value="1"/>
</dbReference>
<dbReference type="Gene3D" id="3.40.50.2000">
    <property type="entry name" value="Glycogen Phosphorylase B"/>
    <property type="match status" value="2"/>
</dbReference>
<name>A0A940XCJ1_9FLAO</name>
<dbReference type="InterPro" id="IPR015393">
    <property type="entry name" value="DUF1972"/>
</dbReference>
<evidence type="ECO:0000313" key="4">
    <source>
        <dbReference type="EMBL" id="MBP4137270.1"/>
    </source>
</evidence>
<protein>
    <submittedName>
        <fullName evidence="4">DUF1972 domain-containing protein</fullName>
    </submittedName>
</protein>